<keyword evidence="1" id="KW-0812">Transmembrane</keyword>
<evidence type="ECO:0000313" key="3">
    <source>
        <dbReference type="Proteomes" id="UP001319882"/>
    </source>
</evidence>
<proteinExistence type="predicted"/>
<feature type="transmembrane region" description="Helical" evidence="1">
    <location>
        <begin position="95"/>
        <end position="115"/>
    </location>
</feature>
<dbReference type="PANTHER" id="PTHR37314">
    <property type="entry name" value="SLR0142 PROTEIN"/>
    <property type="match status" value="1"/>
</dbReference>
<dbReference type="PANTHER" id="PTHR37314:SF4">
    <property type="entry name" value="UPF0700 TRANSMEMBRANE PROTEIN YOAK"/>
    <property type="match status" value="1"/>
</dbReference>
<gene>
    <name evidence="2" type="ORF">GEV37_02180</name>
</gene>
<protein>
    <submittedName>
        <fullName evidence="2">DUF1275 domain-containing protein</fullName>
    </submittedName>
</protein>
<organism evidence="2 3">
    <name type="scientific">Vreelandella malpeensis</name>
    <dbReference type="NCBI Taxonomy" id="1172368"/>
    <lineage>
        <taxon>Bacteria</taxon>
        <taxon>Pseudomonadati</taxon>
        <taxon>Pseudomonadota</taxon>
        <taxon>Gammaproteobacteria</taxon>
        <taxon>Oceanospirillales</taxon>
        <taxon>Halomonadaceae</taxon>
        <taxon>Vreelandella</taxon>
    </lineage>
</organism>
<feature type="transmembrane region" description="Helical" evidence="1">
    <location>
        <begin position="187"/>
        <end position="206"/>
    </location>
</feature>
<feature type="transmembrane region" description="Helical" evidence="1">
    <location>
        <begin position="251"/>
        <end position="269"/>
    </location>
</feature>
<keyword evidence="3" id="KW-1185">Reference proteome</keyword>
<feature type="transmembrane region" description="Helical" evidence="1">
    <location>
        <begin position="227"/>
        <end position="245"/>
    </location>
</feature>
<dbReference type="EMBL" id="WHVL01000001">
    <property type="protein sequence ID" value="MCB8887937.1"/>
    <property type="molecule type" value="Genomic_DNA"/>
</dbReference>
<keyword evidence="1" id="KW-0472">Membrane</keyword>
<dbReference type="InterPro" id="IPR010699">
    <property type="entry name" value="DUF1275"/>
</dbReference>
<feature type="transmembrane region" description="Helical" evidence="1">
    <location>
        <begin position="127"/>
        <end position="151"/>
    </location>
</feature>
<feature type="transmembrane region" description="Helical" evidence="1">
    <location>
        <begin position="52"/>
        <end position="75"/>
    </location>
</feature>
<comment type="caution">
    <text evidence="2">The sequence shown here is derived from an EMBL/GenBank/DDBJ whole genome shotgun (WGS) entry which is preliminary data.</text>
</comment>
<name>A0ABS8DNS6_9GAMM</name>
<keyword evidence="1" id="KW-1133">Transmembrane helix</keyword>
<evidence type="ECO:0000313" key="2">
    <source>
        <dbReference type="EMBL" id="MCB8887937.1"/>
    </source>
</evidence>
<dbReference type="Pfam" id="PF06912">
    <property type="entry name" value="DUF1275"/>
    <property type="match status" value="1"/>
</dbReference>
<reference evidence="2 3" key="1">
    <citation type="journal article" date="2021" name="Sci. Rep.">
        <title>Genome analysis of a halophilic bacterium Halomonas malpeensis YU-PRIM-29(T) reveals its exopolysaccharide and pigment producing capabilities.</title>
        <authorList>
            <person name="Athmika"/>
            <person name="Ghate S.D."/>
            <person name="Arun A.B."/>
            <person name="Rao S.S."/>
            <person name="Kumar S.T.A."/>
            <person name="Kandiyil M.K."/>
            <person name="Saptami K."/>
            <person name="Rekha P.D."/>
        </authorList>
    </citation>
    <scope>NUCLEOTIDE SEQUENCE [LARGE SCALE GENOMIC DNA]</scope>
    <source>
        <strain evidence="3">prim 29</strain>
    </source>
</reference>
<sequence>MAADSNNPSLIPTLDENYSSPEVSQVSTRQGRWRCILLIKRKKARSHTEDRYLALVLATAAGVLNAMALGAFGFLPSHMSGNVSQISDEVASADTFGFLFLALLLLAFVTGGMLARMTVVLGEKIRTIFCLILLAEGVALVGISLFEILMYSPRFNSEVLLALGFLMGVHNSTSTQLSNGRVRSTHVTGTLTDAGIALGSFLSSFFSRHKALDRRFFRKQLHTHLTTIFSFLTGCIAGLLLFNLFGFKAMLALGVFLIIVAVSAIVITVRTASKLMVARRAPSL</sequence>
<accession>A0ABS8DNS6</accession>
<dbReference type="Proteomes" id="UP001319882">
    <property type="component" value="Unassembled WGS sequence"/>
</dbReference>
<evidence type="ECO:0000256" key="1">
    <source>
        <dbReference type="SAM" id="Phobius"/>
    </source>
</evidence>